<dbReference type="AlphaFoldDB" id="A0A6P9CAP7"/>
<dbReference type="Pfam" id="PF07200">
    <property type="entry name" value="Mod_r"/>
    <property type="match status" value="1"/>
</dbReference>
<accession>A0A6P9CAP7</accession>
<keyword evidence="3" id="KW-0813">Transport</keyword>
<evidence type="ECO:0000313" key="10">
    <source>
        <dbReference type="RefSeq" id="XP_034276930.1"/>
    </source>
</evidence>
<keyword evidence="5" id="KW-0653">Protein transport</keyword>
<evidence type="ECO:0000259" key="8">
    <source>
        <dbReference type="Pfam" id="PF07200"/>
    </source>
</evidence>
<evidence type="ECO:0000256" key="4">
    <source>
        <dbReference type="ARBA" id="ARBA00022753"/>
    </source>
</evidence>
<evidence type="ECO:0000256" key="1">
    <source>
        <dbReference type="ARBA" id="ARBA00004633"/>
    </source>
</evidence>
<evidence type="ECO:0000313" key="9">
    <source>
        <dbReference type="Proteomes" id="UP001652622"/>
    </source>
</evidence>
<dbReference type="GeneID" id="117667574"/>
<dbReference type="RefSeq" id="XP_034276930.1">
    <property type="nucleotide sequence ID" value="XM_034421039.2"/>
</dbReference>
<protein>
    <submittedName>
        <fullName evidence="10">Vacuolar protein sorting-associated protein 37D isoform X2</fullName>
    </submittedName>
</protein>
<comment type="function">
    <text evidence="6">Component of the ESCRT-I complex, a regulator of vesicular trafficking process. Required for the sorting of endocytic ubiquitinated cargos into multivesicular bodies. May be involved in cell growth and differentiation.</text>
</comment>
<keyword evidence="9" id="KW-1185">Reference proteome</keyword>
<dbReference type="Proteomes" id="UP001652622">
    <property type="component" value="Unplaced"/>
</dbReference>
<dbReference type="OrthoDB" id="8921242at2759"/>
<comment type="similarity">
    <text evidence="2">Belongs to the VPS37 family.</text>
</comment>
<dbReference type="InterPro" id="IPR009851">
    <property type="entry name" value="Mod_r"/>
</dbReference>
<dbReference type="PANTHER" id="PTHR13678:SF12">
    <property type="entry name" value="VACUOLAR PROTEIN SORTING-ASSOCIATED PROTEIN 37D"/>
    <property type="match status" value="1"/>
</dbReference>
<dbReference type="PANTHER" id="PTHR13678">
    <property type="entry name" value="VACUOLAR PROTEIN SORTING-ASSOCIATED PROTEIN 37"/>
    <property type="match status" value="1"/>
</dbReference>
<gene>
    <name evidence="10" type="primary">VPS37D</name>
</gene>
<evidence type="ECO:0000256" key="2">
    <source>
        <dbReference type="ARBA" id="ARBA00007617"/>
    </source>
</evidence>
<evidence type="ECO:0000256" key="5">
    <source>
        <dbReference type="ARBA" id="ARBA00022927"/>
    </source>
</evidence>
<dbReference type="GO" id="GO:0000813">
    <property type="term" value="C:ESCRT I complex"/>
    <property type="evidence" value="ECO:0007669"/>
    <property type="project" value="TreeGrafter"/>
</dbReference>
<dbReference type="GO" id="GO:0006612">
    <property type="term" value="P:protein targeting to membrane"/>
    <property type="evidence" value="ECO:0007669"/>
    <property type="project" value="TreeGrafter"/>
</dbReference>
<dbReference type="GO" id="GO:0043162">
    <property type="term" value="P:ubiquitin-dependent protein catabolic process via the multivesicular body sorting pathway"/>
    <property type="evidence" value="ECO:0007669"/>
    <property type="project" value="TreeGrafter"/>
</dbReference>
<comment type="subcellular location">
    <subcellularLocation>
        <location evidence="1">Late endosome membrane</location>
        <topology evidence="1">Peripheral membrane protein</topology>
    </subcellularLocation>
</comment>
<evidence type="ECO:0000256" key="6">
    <source>
        <dbReference type="ARBA" id="ARBA00025010"/>
    </source>
</evidence>
<reference evidence="10" key="1">
    <citation type="submission" date="2025-08" db="UniProtKB">
        <authorList>
            <consortium name="RefSeq"/>
        </authorList>
    </citation>
    <scope>IDENTIFICATION</scope>
    <source>
        <tissue evidence="10">Blood</tissue>
    </source>
</reference>
<proteinExistence type="inferred from homology"/>
<sequence length="162" mass="18382">MERDRGPRASAVDLGFGALSTAQLRALMRDETWLERIVKLSRKFQNLQLEREVHLASNYNLAKQNLGLQPRLENGKASLAIKYQELQELRETCHDKQQRLGACMAKWTPENALSRLQAELENVEAKVEWYSSYGTSSPPWEREQDTWSGGTNGAVPMLGSPH</sequence>
<feature type="region of interest" description="Disordered" evidence="7">
    <location>
        <begin position="135"/>
        <end position="162"/>
    </location>
</feature>
<feature type="domain" description="VPS37 C-terminal" evidence="8">
    <location>
        <begin position="19"/>
        <end position="126"/>
    </location>
</feature>
<evidence type="ECO:0000256" key="3">
    <source>
        <dbReference type="ARBA" id="ARBA00022448"/>
    </source>
</evidence>
<keyword evidence="4" id="KW-0967">Endosome</keyword>
<organism evidence="9 10">
    <name type="scientific">Pantherophis guttatus</name>
    <name type="common">Corn snake</name>
    <name type="synonym">Elaphe guttata</name>
    <dbReference type="NCBI Taxonomy" id="94885"/>
    <lineage>
        <taxon>Eukaryota</taxon>
        <taxon>Metazoa</taxon>
        <taxon>Chordata</taxon>
        <taxon>Craniata</taxon>
        <taxon>Vertebrata</taxon>
        <taxon>Euteleostomi</taxon>
        <taxon>Lepidosauria</taxon>
        <taxon>Squamata</taxon>
        <taxon>Bifurcata</taxon>
        <taxon>Unidentata</taxon>
        <taxon>Episquamata</taxon>
        <taxon>Toxicofera</taxon>
        <taxon>Serpentes</taxon>
        <taxon>Colubroidea</taxon>
        <taxon>Colubridae</taxon>
        <taxon>Colubrinae</taxon>
        <taxon>Pantherophis</taxon>
    </lineage>
</organism>
<evidence type="ECO:0000256" key="7">
    <source>
        <dbReference type="SAM" id="MobiDB-lite"/>
    </source>
</evidence>
<name>A0A6P9CAP7_PANGU</name>
<dbReference type="CTD" id="155382"/>
<dbReference type="GO" id="GO:0006623">
    <property type="term" value="P:protein targeting to vacuole"/>
    <property type="evidence" value="ECO:0007669"/>
    <property type="project" value="TreeGrafter"/>
</dbReference>
<dbReference type="GO" id="GO:0031902">
    <property type="term" value="C:late endosome membrane"/>
    <property type="evidence" value="ECO:0007669"/>
    <property type="project" value="UniProtKB-SubCell"/>
</dbReference>